<evidence type="ECO:0000313" key="2">
    <source>
        <dbReference type="EMBL" id="MCI16743.1"/>
    </source>
</evidence>
<dbReference type="Pfam" id="PF08284">
    <property type="entry name" value="RVP_2"/>
    <property type="match status" value="1"/>
</dbReference>
<dbReference type="InterPro" id="IPR032567">
    <property type="entry name" value="RTL1-rel"/>
</dbReference>
<keyword evidence="3" id="KW-1185">Reference proteome</keyword>
<dbReference type="PANTHER" id="PTHR15503:SF22">
    <property type="entry name" value="TRANSPOSON TY3-I GAG POLYPROTEIN"/>
    <property type="match status" value="1"/>
</dbReference>
<evidence type="ECO:0000313" key="3">
    <source>
        <dbReference type="Proteomes" id="UP000265520"/>
    </source>
</evidence>
<dbReference type="EMBL" id="LXQA010102227">
    <property type="protein sequence ID" value="MCI16743.1"/>
    <property type="molecule type" value="Genomic_DNA"/>
</dbReference>
<protein>
    <submittedName>
        <fullName evidence="2">Enzymatic polyprotein</fullName>
    </submittedName>
</protein>
<dbReference type="Proteomes" id="UP000265520">
    <property type="component" value="Unassembled WGS sequence"/>
</dbReference>
<evidence type="ECO:0000256" key="1">
    <source>
        <dbReference type="SAM" id="MobiDB-lite"/>
    </source>
</evidence>
<feature type="non-terminal residue" evidence="2">
    <location>
        <position position="227"/>
    </location>
</feature>
<dbReference type="AlphaFoldDB" id="A0A392PX99"/>
<feature type="region of interest" description="Disordered" evidence="1">
    <location>
        <begin position="1"/>
        <end position="21"/>
    </location>
</feature>
<comment type="caution">
    <text evidence="2">The sequence shown here is derived from an EMBL/GenBank/DDBJ whole genome shotgun (WGS) entry which is preliminary data.</text>
</comment>
<accession>A0A392PX99</accession>
<proteinExistence type="predicted"/>
<reference evidence="2 3" key="1">
    <citation type="journal article" date="2018" name="Front. Plant Sci.">
        <title>Red Clover (Trifolium pratense) and Zigzag Clover (T. medium) - A Picture of Genomic Similarities and Differences.</title>
        <authorList>
            <person name="Dluhosova J."/>
            <person name="Istvanek J."/>
            <person name="Nedelnik J."/>
            <person name="Repkova J."/>
        </authorList>
    </citation>
    <scope>NUCLEOTIDE SEQUENCE [LARGE SCALE GENOMIC DNA]</scope>
    <source>
        <strain evidence="3">cv. 10/8</strain>
        <tissue evidence="2">Leaf</tissue>
    </source>
</reference>
<dbReference type="SUPFAM" id="SSF50630">
    <property type="entry name" value="Acid proteases"/>
    <property type="match status" value="1"/>
</dbReference>
<name>A0A392PX99_9FABA</name>
<organism evidence="2 3">
    <name type="scientific">Trifolium medium</name>
    <dbReference type="NCBI Taxonomy" id="97028"/>
    <lineage>
        <taxon>Eukaryota</taxon>
        <taxon>Viridiplantae</taxon>
        <taxon>Streptophyta</taxon>
        <taxon>Embryophyta</taxon>
        <taxon>Tracheophyta</taxon>
        <taxon>Spermatophyta</taxon>
        <taxon>Magnoliopsida</taxon>
        <taxon>eudicotyledons</taxon>
        <taxon>Gunneridae</taxon>
        <taxon>Pentapetalae</taxon>
        <taxon>rosids</taxon>
        <taxon>fabids</taxon>
        <taxon>Fabales</taxon>
        <taxon>Fabaceae</taxon>
        <taxon>Papilionoideae</taxon>
        <taxon>50 kb inversion clade</taxon>
        <taxon>NPAAA clade</taxon>
        <taxon>Hologalegina</taxon>
        <taxon>IRL clade</taxon>
        <taxon>Trifolieae</taxon>
        <taxon>Trifolium</taxon>
    </lineage>
</organism>
<feature type="non-terminal residue" evidence="2">
    <location>
        <position position="1"/>
    </location>
</feature>
<sequence length="227" mass="24681">HSSSSLSSTAKKNESVNSNERWKGFRSVRDEEMAERRAKGLCFKCGGKYHPTKHTCPERAMRLLILGEGEVINEEGEIVALEACEGEDSEVEEIECKSMGVLGSMGEYRTMKIEGVMENVGVLVLIDSGASHNFISPKIATALGLKVSPMAGKSIKLGDGHKVMSQGVCEEIKIQLGSIEITVDAMVLELGGLDVVLGVAWLSTLGEVVMDWRALTMQFMFKGQLVK</sequence>
<dbReference type="PANTHER" id="PTHR15503">
    <property type="entry name" value="LDOC1 RELATED"/>
    <property type="match status" value="1"/>
</dbReference>
<dbReference type="CDD" id="cd00303">
    <property type="entry name" value="retropepsin_like"/>
    <property type="match status" value="1"/>
</dbReference>
<dbReference type="InterPro" id="IPR021109">
    <property type="entry name" value="Peptidase_aspartic_dom_sf"/>
</dbReference>
<dbReference type="Gene3D" id="2.40.70.10">
    <property type="entry name" value="Acid Proteases"/>
    <property type="match status" value="1"/>
</dbReference>